<evidence type="ECO:0000313" key="1">
    <source>
        <dbReference type="EMBL" id="TQE95747.1"/>
    </source>
</evidence>
<dbReference type="PANTHER" id="PTHR39328">
    <property type="entry name" value="BLL2871 PROTEIN"/>
    <property type="match status" value="1"/>
</dbReference>
<dbReference type="AlphaFoldDB" id="A0A540VG78"/>
<dbReference type="Pfam" id="PF06267">
    <property type="entry name" value="DUF1028"/>
    <property type="match status" value="1"/>
</dbReference>
<gene>
    <name evidence="1" type="ORF">FKY71_16980</name>
</gene>
<sequence length="172" mass="17699">MIHTEPLAATYSIVAVDPDARLMGVAVQSHAFSVGSLVTWGRPGVGVVATQSVVNVDFGPRGLALLKGGSTPAQTVDQLLADDDGAALRQVAVLTPDGQCATHTGHRCIAAAGHVRGEGFSCQANMMERPGVPEAMARAWKERTGAFAQRLVAVLRAAEAAGGDIRGMQSAA</sequence>
<dbReference type="Proteomes" id="UP000315400">
    <property type="component" value="Unassembled WGS sequence"/>
</dbReference>
<proteinExistence type="predicted"/>
<dbReference type="InterPro" id="IPR029055">
    <property type="entry name" value="Ntn_hydrolases_N"/>
</dbReference>
<dbReference type="PANTHER" id="PTHR39328:SF1">
    <property type="entry name" value="BLL2871 PROTEIN"/>
    <property type="match status" value="1"/>
</dbReference>
<dbReference type="Gene3D" id="3.60.20.10">
    <property type="entry name" value="Glutamine Phosphoribosylpyrophosphate, subunit 1, domain 1"/>
    <property type="match status" value="1"/>
</dbReference>
<dbReference type="SUPFAM" id="SSF56235">
    <property type="entry name" value="N-terminal nucleophile aminohydrolases (Ntn hydrolases)"/>
    <property type="match status" value="1"/>
</dbReference>
<evidence type="ECO:0000313" key="2">
    <source>
        <dbReference type="Proteomes" id="UP000315400"/>
    </source>
</evidence>
<organism evidence="1 2">
    <name type="scientific">Spiribacter salinus</name>
    <dbReference type="NCBI Taxonomy" id="1335746"/>
    <lineage>
        <taxon>Bacteria</taxon>
        <taxon>Pseudomonadati</taxon>
        <taxon>Pseudomonadota</taxon>
        <taxon>Gammaproteobacteria</taxon>
        <taxon>Chromatiales</taxon>
        <taxon>Ectothiorhodospiraceae</taxon>
        <taxon>Spiribacter</taxon>
    </lineage>
</organism>
<reference evidence="1 2" key="1">
    <citation type="submission" date="2019-06" db="EMBL/GenBank/DDBJ databases">
        <title>Metagenome assembled Genome of Spiribacter salinus SL48-SHIP from the microbial mat of Salt Lake 48 (Novosibirsk region, Russia).</title>
        <authorList>
            <person name="Shipova A."/>
            <person name="Rozanov A.S."/>
            <person name="Bryanskaya A.V."/>
            <person name="Peltek S.E."/>
        </authorList>
    </citation>
    <scope>NUCLEOTIDE SEQUENCE [LARGE SCALE GENOMIC DNA]</scope>
    <source>
        <strain evidence="1">SL48-SHIP-2</strain>
    </source>
</reference>
<comment type="caution">
    <text evidence="1">The sequence shown here is derived from an EMBL/GenBank/DDBJ whole genome shotgun (WGS) entry which is preliminary data.</text>
</comment>
<dbReference type="EMBL" id="VIFK01000368">
    <property type="protein sequence ID" value="TQE95747.1"/>
    <property type="molecule type" value="Genomic_DNA"/>
</dbReference>
<accession>A0A540VG78</accession>
<dbReference type="InterPro" id="IPR010430">
    <property type="entry name" value="DUF1028"/>
</dbReference>
<feature type="non-terminal residue" evidence="1">
    <location>
        <position position="172"/>
    </location>
</feature>
<protein>
    <submittedName>
        <fullName evidence="1">DUF1028 domain-containing protein</fullName>
    </submittedName>
</protein>
<name>A0A540VG78_9GAMM</name>